<dbReference type="EMBL" id="KZ819602">
    <property type="protein sequence ID" value="PWN37161.1"/>
    <property type="molecule type" value="Genomic_DNA"/>
</dbReference>
<dbReference type="GeneID" id="37021815"/>
<evidence type="ECO:0000256" key="1">
    <source>
        <dbReference type="ARBA" id="ARBA00022490"/>
    </source>
</evidence>
<sequence length="504" mass="53997">MATTSAHAAHHFTGKTIVIKLGTSSILSETTHQPKLSILSSLVETCHELRSAGHRVVLVCSGAIGMGKVRMGFMKPGSTSTGRGTIGERQALAAMGQLRLIALWDTLFGELGINVAQVLLTRNDIADRPRFMNAQNTLRTLLSPPFNAIPIVNENDTVSVSELRFGDNDTLSAITAGLVDADFLFLLTDVDGLYTGNPRNDPRARRLGVVGNVGKVRKIVNVTSLGSNFGTGGMMTKLIAAELATAAGVATVIINGNIPTNIVKVVEKGVPVEVTTGTTETESKEAVTDLTTSISSLDLEHERDTIGAPAIDNPPHTIFLPVRHPLKSRKWSILHALHPAGTVIIDEGAYERISRPESGGRLLAAGVVGVEGTWERMQAVRLVVRRKLKLLTTEKGEVVTAAIPEQADQINDPEEHIGSGSRSASRPTSAIQTPPNIDIATDEDAKNTTITDWELIEIGRGLANYNSIECERIKGLNSSQIVDVLGYTESDYVVDELALHLTLP</sequence>
<evidence type="ECO:0000259" key="9">
    <source>
        <dbReference type="Pfam" id="PF00696"/>
    </source>
</evidence>
<evidence type="ECO:0000313" key="10">
    <source>
        <dbReference type="EMBL" id="PWN37161.1"/>
    </source>
</evidence>
<dbReference type="PRINTS" id="PR00474">
    <property type="entry name" value="GLU5KINASE"/>
</dbReference>
<dbReference type="GO" id="GO:1901607">
    <property type="term" value="P:alpha-amino acid biosynthetic process"/>
    <property type="evidence" value="ECO:0007669"/>
    <property type="project" value="UniProtKB-ARBA"/>
</dbReference>
<reference evidence="10 11" key="1">
    <citation type="journal article" date="2018" name="Mol. Biol. Evol.">
        <title>Broad Genomic Sampling Reveals a Smut Pathogenic Ancestry of the Fungal Clade Ustilaginomycotina.</title>
        <authorList>
            <person name="Kijpornyongpan T."/>
            <person name="Mondo S.J."/>
            <person name="Barry K."/>
            <person name="Sandor L."/>
            <person name="Lee J."/>
            <person name="Lipzen A."/>
            <person name="Pangilinan J."/>
            <person name="LaButti K."/>
            <person name="Hainaut M."/>
            <person name="Henrissat B."/>
            <person name="Grigoriev I.V."/>
            <person name="Spatafora J.W."/>
            <person name="Aime M.C."/>
        </authorList>
    </citation>
    <scope>NUCLEOTIDE SEQUENCE [LARGE SCALE GENOMIC DNA]</scope>
    <source>
        <strain evidence="10 11">MCA 3882</strain>
    </source>
</reference>
<keyword evidence="2" id="KW-0028">Amino-acid biosynthesis</keyword>
<dbReference type="Pfam" id="PF00696">
    <property type="entry name" value="AA_kinase"/>
    <property type="match status" value="1"/>
</dbReference>
<dbReference type="InterPro" id="IPR019797">
    <property type="entry name" value="Glutamate_5-kinase_CS"/>
</dbReference>
<evidence type="ECO:0000256" key="4">
    <source>
        <dbReference type="ARBA" id="ARBA00022679"/>
    </source>
</evidence>
<dbReference type="Proteomes" id="UP000245771">
    <property type="component" value="Unassembled WGS sequence"/>
</dbReference>
<dbReference type="AlphaFoldDB" id="A0A316VM32"/>
<dbReference type="InterPro" id="IPR041739">
    <property type="entry name" value="G5K_ProB"/>
</dbReference>
<dbReference type="PANTHER" id="PTHR43654">
    <property type="entry name" value="GLUTAMATE 5-KINASE"/>
    <property type="match status" value="1"/>
</dbReference>
<dbReference type="PROSITE" id="PS00902">
    <property type="entry name" value="GLUTAMATE_5_KINASE"/>
    <property type="match status" value="1"/>
</dbReference>
<evidence type="ECO:0000313" key="11">
    <source>
        <dbReference type="Proteomes" id="UP000245771"/>
    </source>
</evidence>
<dbReference type="FunFam" id="3.40.1160.10:FF:000018">
    <property type="entry name" value="Glutamate 5-kinase"/>
    <property type="match status" value="1"/>
</dbReference>
<evidence type="ECO:0000256" key="7">
    <source>
        <dbReference type="ARBA" id="ARBA00022840"/>
    </source>
</evidence>
<feature type="compositionally biased region" description="Polar residues" evidence="8">
    <location>
        <begin position="420"/>
        <end position="435"/>
    </location>
</feature>
<feature type="region of interest" description="Disordered" evidence="8">
    <location>
        <begin position="404"/>
        <end position="442"/>
    </location>
</feature>
<dbReference type="CDD" id="cd21157">
    <property type="entry name" value="PUA_G5K"/>
    <property type="match status" value="1"/>
</dbReference>
<feature type="domain" description="Aspartate/glutamate/uridylate kinase" evidence="9">
    <location>
        <begin position="15"/>
        <end position="254"/>
    </location>
</feature>
<keyword evidence="1" id="KW-0963">Cytoplasm</keyword>
<accession>A0A316VM32</accession>
<dbReference type="PANTHER" id="PTHR43654:SF3">
    <property type="entry name" value="GLUTAMATE 5-KINASE"/>
    <property type="match status" value="1"/>
</dbReference>
<dbReference type="SUPFAM" id="SSF88697">
    <property type="entry name" value="PUA domain-like"/>
    <property type="match status" value="1"/>
</dbReference>
<dbReference type="GO" id="GO:0005524">
    <property type="term" value="F:ATP binding"/>
    <property type="evidence" value="ECO:0007669"/>
    <property type="project" value="UniProtKB-KW"/>
</dbReference>
<keyword evidence="3" id="KW-0641">Proline biosynthesis</keyword>
<evidence type="ECO:0000256" key="6">
    <source>
        <dbReference type="ARBA" id="ARBA00022777"/>
    </source>
</evidence>
<dbReference type="InterPro" id="IPR001048">
    <property type="entry name" value="Asp/Glu/Uridylate_kinase"/>
</dbReference>
<keyword evidence="7" id="KW-0067">ATP-binding</keyword>
<dbReference type="Gene3D" id="3.40.1160.10">
    <property type="entry name" value="Acetylglutamate kinase-like"/>
    <property type="match status" value="2"/>
</dbReference>
<evidence type="ECO:0000256" key="8">
    <source>
        <dbReference type="SAM" id="MobiDB-lite"/>
    </source>
</evidence>
<dbReference type="STRING" id="1280837.A0A316VM32"/>
<dbReference type="InterPro" id="IPR005715">
    <property type="entry name" value="Glu_5kinase/COase_Synthase"/>
</dbReference>
<evidence type="ECO:0000256" key="2">
    <source>
        <dbReference type="ARBA" id="ARBA00022605"/>
    </source>
</evidence>
<dbReference type="InterPro" id="IPR036974">
    <property type="entry name" value="PUA_sf"/>
</dbReference>
<dbReference type="SUPFAM" id="SSF53633">
    <property type="entry name" value="Carbamate kinase-like"/>
    <property type="match status" value="1"/>
</dbReference>
<dbReference type="InterPro" id="IPR015947">
    <property type="entry name" value="PUA-like_sf"/>
</dbReference>
<dbReference type="PROSITE" id="PS50890">
    <property type="entry name" value="PUA"/>
    <property type="match status" value="1"/>
</dbReference>
<keyword evidence="6 10" id="KW-0418">Kinase</keyword>
<dbReference type="InterPro" id="IPR001057">
    <property type="entry name" value="Glu/AcGlu_kinase"/>
</dbReference>
<dbReference type="GO" id="GO:0004349">
    <property type="term" value="F:glutamate 5-kinase activity"/>
    <property type="evidence" value="ECO:0007669"/>
    <property type="project" value="InterPro"/>
</dbReference>
<keyword evidence="5" id="KW-0547">Nucleotide-binding</keyword>
<dbReference type="HAMAP" id="MF_00456">
    <property type="entry name" value="ProB"/>
    <property type="match status" value="1"/>
</dbReference>
<dbReference type="FunCoup" id="A0A316VM32">
    <property type="interactions" value="220"/>
</dbReference>
<dbReference type="RefSeq" id="XP_025357463.1">
    <property type="nucleotide sequence ID" value="XM_025500034.1"/>
</dbReference>
<keyword evidence="4" id="KW-0808">Transferase</keyword>
<dbReference type="InterPro" id="IPR036393">
    <property type="entry name" value="AceGlu_kinase-like_sf"/>
</dbReference>
<protein>
    <submittedName>
        <fullName evidence="10">Glutamate 5-kinase</fullName>
    </submittedName>
</protein>
<dbReference type="GO" id="GO:0003723">
    <property type="term" value="F:RNA binding"/>
    <property type="evidence" value="ECO:0007669"/>
    <property type="project" value="InterPro"/>
</dbReference>
<dbReference type="InParanoid" id="A0A316VM32"/>
<dbReference type="GO" id="GO:0005829">
    <property type="term" value="C:cytosol"/>
    <property type="evidence" value="ECO:0007669"/>
    <property type="project" value="TreeGrafter"/>
</dbReference>
<keyword evidence="11" id="KW-1185">Reference proteome</keyword>
<dbReference type="NCBIfam" id="TIGR01027">
    <property type="entry name" value="proB"/>
    <property type="match status" value="1"/>
</dbReference>
<evidence type="ECO:0000256" key="3">
    <source>
        <dbReference type="ARBA" id="ARBA00022650"/>
    </source>
</evidence>
<evidence type="ECO:0000256" key="5">
    <source>
        <dbReference type="ARBA" id="ARBA00022741"/>
    </source>
</evidence>
<dbReference type="Gene3D" id="2.30.130.10">
    <property type="entry name" value="PUA domain"/>
    <property type="match status" value="1"/>
</dbReference>
<dbReference type="CDD" id="cd04242">
    <property type="entry name" value="AAK_G5K_ProB"/>
    <property type="match status" value="1"/>
</dbReference>
<name>A0A316VM32_9BASI</name>
<dbReference type="OrthoDB" id="409889at2759"/>
<organism evidence="10 11">
    <name type="scientific">Meira miltonrushii</name>
    <dbReference type="NCBI Taxonomy" id="1280837"/>
    <lineage>
        <taxon>Eukaryota</taxon>
        <taxon>Fungi</taxon>
        <taxon>Dikarya</taxon>
        <taxon>Basidiomycota</taxon>
        <taxon>Ustilaginomycotina</taxon>
        <taxon>Exobasidiomycetes</taxon>
        <taxon>Exobasidiales</taxon>
        <taxon>Brachybasidiaceae</taxon>
        <taxon>Meira</taxon>
    </lineage>
</organism>
<gene>
    <name evidence="10" type="ORF">FA14DRAFT_166502</name>
</gene>
<proteinExistence type="inferred from homology"/>